<protein>
    <submittedName>
        <fullName evidence="5">ABC transporter permease</fullName>
    </submittedName>
</protein>
<keyword evidence="4" id="KW-1133">Transmembrane helix</keyword>
<feature type="transmembrane region" description="Helical" evidence="4">
    <location>
        <begin position="241"/>
        <end position="261"/>
    </location>
</feature>
<name>A0AAE3LSG9_9RHOB</name>
<dbReference type="AlphaFoldDB" id="A0AAE3LSG9"/>
<evidence type="ECO:0000313" key="5">
    <source>
        <dbReference type="EMBL" id="MCV6825554.1"/>
    </source>
</evidence>
<keyword evidence="4" id="KW-0812">Transmembrane</keyword>
<dbReference type="Proteomes" id="UP001208041">
    <property type="component" value="Unassembled WGS sequence"/>
</dbReference>
<evidence type="ECO:0000256" key="3">
    <source>
        <dbReference type="ARBA" id="ARBA00022448"/>
    </source>
</evidence>
<keyword evidence="6" id="KW-1185">Reference proteome</keyword>
<dbReference type="PANTHER" id="PTHR30413">
    <property type="entry name" value="INNER MEMBRANE TRANSPORT PERMEASE"/>
    <property type="match status" value="1"/>
</dbReference>
<gene>
    <name evidence="5" type="ORF">OH136_13415</name>
</gene>
<sequence length="274" mass="30223">MFQAPRKKKNGFQVAFGILELIYHATVREVRKSHGNAIIGLLLNLAQTLVLVGVFFVMFSLLGLRGSSIRGDFLLYLLSGIFLFMTHVKTVGSVVGSDGPTSAMMKHGPMNTIIAIASSALAALYIQVLSVLVVLFVYYAAFTPFTIYNPAGAFAMLLLSWAYGIAVGMVFLALKPWFPNFVGIATTVYQRANMIASGKMFVAKTLPSWMLPFFDWNPLFHCIDQSRGFTFINYTATVTSISYPVTVTLVMMMIGLMGEFYTRKHASLSWSAGR</sequence>
<proteinExistence type="inferred from homology"/>
<keyword evidence="3" id="KW-0813">Transport</keyword>
<feature type="transmembrane region" description="Helical" evidence="4">
    <location>
        <begin position="153"/>
        <end position="174"/>
    </location>
</feature>
<dbReference type="EMBL" id="JAOYFC010000003">
    <property type="protein sequence ID" value="MCV6825554.1"/>
    <property type="molecule type" value="Genomic_DNA"/>
</dbReference>
<feature type="transmembrane region" description="Helical" evidence="4">
    <location>
        <begin position="37"/>
        <end position="61"/>
    </location>
</feature>
<comment type="caution">
    <text evidence="5">The sequence shown here is derived from an EMBL/GenBank/DDBJ whole genome shotgun (WGS) entry which is preliminary data.</text>
</comment>
<feature type="transmembrane region" description="Helical" evidence="4">
    <location>
        <begin position="73"/>
        <end position="92"/>
    </location>
</feature>
<dbReference type="RefSeq" id="WP_263954480.1">
    <property type="nucleotide sequence ID" value="NZ_JAOYFC010000003.1"/>
</dbReference>
<keyword evidence="4" id="KW-0472">Membrane</keyword>
<organism evidence="5 6">
    <name type="scientific">Halocynthiibacter halioticoli</name>
    <dbReference type="NCBI Taxonomy" id="2986804"/>
    <lineage>
        <taxon>Bacteria</taxon>
        <taxon>Pseudomonadati</taxon>
        <taxon>Pseudomonadota</taxon>
        <taxon>Alphaproteobacteria</taxon>
        <taxon>Rhodobacterales</taxon>
        <taxon>Paracoccaceae</taxon>
        <taxon>Halocynthiibacter</taxon>
    </lineage>
</organism>
<evidence type="ECO:0000256" key="1">
    <source>
        <dbReference type="ARBA" id="ARBA00004429"/>
    </source>
</evidence>
<dbReference type="GO" id="GO:0015920">
    <property type="term" value="P:lipopolysaccharide transport"/>
    <property type="evidence" value="ECO:0007669"/>
    <property type="project" value="TreeGrafter"/>
</dbReference>
<evidence type="ECO:0000256" key="4">
    <source>
        <dbReference type="SAM" id="Phobius"/>
    </source>
</evidence>
<comment type="subcellular location">
    <subcellularLocation>
        <location evidence="1">Cell inner membrane</location>
        <topology evidence="1">Multi-pass membrane protein</topology>
    </subcellularLocation>
</comment>
<feature type="transmembrane region" description="Helical" evidence="4">
    <location>
        <begin position="112"/>
        <end position="141"/>
    </location>
</feature>
<comment type="similarity">
    <text evidence="2">Belongs to the ABC-2 integral membrane protein family.</text>
</comment>
<accession>A0AAE3LSG9</accession>
<dbReference type="GO" id="GO:0005886">
    <property type="term" value="C:plasma membrane"/>
    <property type="evidence" value="ECO:0007669"/>
    <property type="project" value="UniProtKB-SubCell"/>
</dbReference>
<evidence type="ECO:0000256" key="2">
    <source>
        <dbReference type="ARBA" id="ARBA00007783"/>
    </source>
</evidence>
<reference evidence="5" key="1">
    <citation type="submission" date="2022-10" db="EMBL/GenBank/DDBJ databases">
        <authorList>
            <person name="Yue Y."/>
        </authorList>
    </citation>
    <scope>NUCLEOTIDE SEQUENCE</scope>
    <source>
        <strain evidence="5">Z654</strain>
    </source>
</reference>
<evidence type="ECO:0000313" key="6">
    <source>
        <dbReference type="Proteomes" id="UP001208041"/>
    </source>
</evidence>
<dbReference type="PANTHER" id="PTHR30413:SF8">
    <property type="entry name" value="TRANSPORT PERMEASE PROTEIN"/>
    <property type="match status" value="1"/>
</dbReference>